<dbReference type="Pfam" id="PF09383">
    <property type="entry name" value="NIL"/>
    <property type="match status" value="1"/>
</dbReference>
<evidence type="ECO:0000313" key="2">
    <source>
        <dbReference type="EMBL" id="TGD60466.1"/>
    </source>
</evidence>
<dbReference type="SMART" id="SM00930">
    <property type="entry name" value="NIL"/>
    <property type="match status" value="1"/>
</dbReference>
<comment type="caution">
    <text evidence="2">The sequence shown here is derived from an EMBL/GenBank/DDBJ whole genome shotgun (WGS) entry which is preliminary data.</text>
</comment>
<dbReference type="InterPro" id="IPR045865">
    <property type="entry name" value="ACT-like_dom_sf"/>
</dbReference>
<accession>A0A4Z0LEA0</accession>
<organism evidence="2 3">
    <name type="scientific">Salmonella enterica subsp. enterica serovar Poona</name>
    <dbReference type="NCBI Taxonomy" id="436295"/>
    <lineage>
        <taxon>Bacteria</taxon>
        <taxon>Pseudomonadati</taxon>
        <taxon>Pseudomonadota</taxon>
        <taxon>Gammaproteobacteria</taxon>
        <taxon>Enterobacterales</taxon>
        <taxon>Enterobacteriaceae</taxon>
        <taxon>Salmonella</taxon>
    </lineage>
</organism>
<dbReference type="GO" id="GO:0005524">
    <property type="term" value="F:ATP binding"/>
    <property type="evidence" value="ECO:0007669"/>
    <property type="project" value="UniProtKB-KW"/>
</dbReference>
<protein>
    <submittedName>
        <fullName evidence="2">Methionine ABC transporter ATP-binding protein</fullName>
    </submittedName>
</protein>
<dbReference type="EMBL" id="PYKI01001954">
    <property type="protein sequence ID" value="TGD60466.1"/>
    <property type="molecule type" value="Genomic_DNA"/>
</dbReference>
<gene>
    <name evidence="2" type="ORF">C9F07_18855</name>
</gene>
<feature type="non-terminal residue" evidence="2">
    <location>
        <position position="1"/>
    </location>
</feature>
<feature type="domain" description="NIL" evidence="1">
    <location>
        <begin position="1"/>
        <end position="61"/>
    </location>
</feature>
<keyword evidence="2" id="KW-0547">Nucleotide-binding</keyword>
<proteinExistence type="predicted"/>
<evidence type="ECO:0000259" key="1">
    <source>
        <dbReference type="SMART" id="SM00930"/>
    </source>
</evidence>
<name>A0A4Z0LEA0_SALET</name>
<dbReference type="Gene3D" id="3.30.70.260">
    <property type="match status" value="1"/>
</dbReference>
<dbReference type="InterPro" id="IPR018449">
    <property type="entry name" value="NIL_domain"/>
</dbReference>
<dbReference type="Proteomes" id="UP000298196">
    <property type="component" value="Unassembled WGS sequence"/>
</dbReference>
<keyword evidence="2" id="KW-0067">ATP-binding</keyword>
<keyword evidence="3" id="KW-1185">Reference proteome</keyword>
<sequence>VLSEVAIKFGVAVNILHGKIEYIGARALGSLVVQLTAPHNPTAVAAAVEHIRQRTAQVEVIRG</sequence>
<dbReference type="AlphaFoldDB" id="A0A4Z0LEA0"/>
<dbReference type="SUPFAM" id="SSF55021">
    <property type="entry name" value="ACT-like"/>
    <property type="match status" value="1"/>
</dbReference>
<reference evidence="2 3" key="1">
    <citation type="submission" date="2018-03" db="EMBL/GenBank/DDBJ databases">
        <title>Non-Typhoidal Salmonella genome sequencing and assembly.</title>
        <authorList>
            <person name="Matchawe C."/>
        </authorList>
    </citation>
    <scope>NUCLEOTIDE SEQUENCE [LARGE SCALE GENOMIC DNA]</scope>
    <source>
        <strain evidence="2 3">22sa</strain>
    </source>
</reference>
<evidence type="ECO:0000313" key="3">
    <source>
        <dbReference type="Proteomes" id="UP000298196"/>
    </source>
</evidence>